<evidence type="ECO:0000313" key="2">
    <source>
        <dbReference type="Proteomes" id="UP000267027"/>
    </source>
</evidence>
<accession>A0A0R3PUQ8</accession>
<evidence type="ECO:0000313" key="3">
    <source>
        <dbReference type="WBParaSite" id="ACOC_0000967101-mRNA-1"/>
    </source>
</evidence>
<dbReference type="WBParaSite" id="ACOC_0000967101-mRNA-1">
    <property type="protein sequence ID" value="ACOC_0000967101-mRNA-1"/>
    <property type="gene ID" value="ACOC_0000967101"/>
</dbReference>
<name>A0A0R3PUQ8_ANGCS</name>
<dbReference type="AlphaFoldDB" id="A0A0R3PUQ8"/>
<gene>
    <name evidence="1" type="ORF">ACOC_LOCUS9672</name>
</gene>
<organism evidence="3">
    <name type="scientific">Angiostrongylus costaricensis</name>
    <name type="common">Nematode worm</name>
    <dbReference type="NCBI Taxonomy" id="334426"/>
    <lineage>
        <taxon>Eukaryota</taxon>
        <taxon>Metazoa</taxon>
        <taxon>Ecdysozoa</taxon>
        <taxon>Nematoda</taxon>
        <taxon>Chromadorea</taxon>
        <taxon>Rhabditida</taxon>
        <taxon>Rhabditina</taxon>
        <taxon>Rhabditomorpha</taxon>
        <taxon>Strongyloidea</taxon>
        <taxon>Metastrongylidae</taxon>
        <taxon>Angiostrongylus</taxon>
    </lineage>
</organism>
<dbReference type="EMBL" id="UYYA01004334">
    <property type="protein sequence ID" value="VDM61257.1"/>
    <property type="molecule type" value="Genomic_DNA"/>
</dbReference>
<sequence length="124" mass="13913">MAASEWHYRSFTMNTSLFEIVVNMVNVLIDLEHCDASTTCCPVNVNGVYLSEEDRFLSEIIESLPDFAVVQMTEITLANEHVSSPKHLQLSELVIRGDARVTCFSTVIATHEADWIKAPKVLEV</sequence>
<evidence type="ECO:0000313" key="1">
    <source>
        <dbReference type="EMBL" id="VDM61257.1"/>
    </source>
</evidence>
<reference evidence="3" key="1">
    <citation type="submission" date="2017-02" db="UniProtKB">
        <authorList>
            <consortium name="WormBaseParasite"/>
        </authorList>
    </citation>
    <scope>IDENTIFICATION</scope>
</reference>
<proteinExistence type="predicted"/>
<reference evidence="1 2" key="2">
    <citation type="submission" date="2018-11" db="EMBL/GenBank/DDBJ databases">
        <authorList>
            <consortium name="Pathogen Informatics"/>
        </authorList>
    </citation>
    <scope>NUCLEOTIDE SEQUENCE [LARGE SCALE GENOMIC DNA]</scope>
    <source>
        <strain evidence="1 2">Costa Rica</strain>
    </source>
</reference>
<protein>
    <submittedName>
        <fullName evidence="3">Acyl-CoA thioesterase</fullName>
    </submittedName>
</protein>
<dbReference type="Proteomes" id="UP000267027">
    <property type="component" value="Unassembled WGS sequence"/>
</dbReference>
<keyword evidence="2" id="KW-1185">Reference proteome</keyword>